<proteinExistence type="predicted"/>
<evidence type="ECO:0000313" key="1">
    <source>
        <dbReference type="EMBL" id="SUZ94304.1"/>
    </source>
</evidence>
<dbReference type="AlphaFoldDB" id="A0A381RSV8"/>
<accession>A0A381RSV8</accession>
<name>A0A381RSV8_9ZZZZ</name>
<sequence>MKRTTKILNAFVTILLLTMFLSCATFKSFLEADTGYTGDYEFLVKDTPDGDYTGTMTIKKGDNGYEGKLFTEGTDYEIFNLQIENNEMTGNFTFQYMDLFFEAKFTGDNIAGFIFADGQ</sequence>
<feature type="non-terminal residue" evidence="1">
    <location>
        <position position="119"/>
    </location>
</feature>
<evidence type="ECO:0008006" key="2">
    <source>
        <dbReference type="Google" id="ProtNLM"/>
    </source>
</evidence>
<reference evidence="1" key="1">
    <citation type="submission" date="2018-05" db="EMBL/GenBank/DDBJ databases">
        <authorList>
            <person name="Lanie J.A."/>
            <person name="Ng W.-L."/>
            <person name="Kazmierczak K.M."/>
            <person name="Andrzejewski T.M."/>
            <person name="Davidsen T.M."/>
            <person name="Wayne K.J."/>
            <person name="Tettelin H."/>
            <person name="Glass J.I."/>
            <person name="Rusch D."/>
            <person name="Podicherti R."/>
            <person name="Tsui H.-C.T."/>
            <person name="Winkler M.E."/>
        </authorList>
    </citation>
    <scope>NUCLEOTIDE SEQUENCE</scope>
</reference>
<dbReference type="EMBL" id="UINC01002223">
    <property type="protein sequence ID" value="SUZ94304.1"/>
    <property type="molecule type" value="Genomic_DNA"/>
</dbReference>
<dbReference type="PROSITE" id="PS51257">
    <property type="entry name" value="PROKAR_LIPOPROTEIN"/>
    <property type="match status" value="1"/>
</dbReference>
<organism evidence="1">
    <name type="scientific">marine metagenome</name>
    <dbReference type="NCBI Taxonomy" id="408172"/>
    <lineage>
        <taxon>unclassified sequences</taxon>
        <taxon>metagenomes</taxon>
        <taxon>ecological metagenomes</taxon>
    </lineage>
</organism>
<protein>
    <recommendedName>
        <fullName evidence="2">Lipoprotein</fullName>
    </recommendedName>
</protein>
<gene>
    <name evidence="1" type="ORF">METZ01_LOCUS47158</name>
</gene>